<dbReference type="EMBL" id="CP017916">
    <property type="protein sequence ID" value="ARP37937.1"/>
    <property type="molecule type" value="Genomic_DNA"/>
</dbReference>
<dbReference type="AlphaFoldDB" id="A0AA34TNE9"/>
<keyword evidence="3" id="KW-1185">Reference proteome</keyword>
<dbReference type="PROSITE" id="PS51257">
    <property type="entry name" value="PROKAR_LIPOPROTEIN"/>
    <property type="match status" value="1"/>
</dbReference>
<dbReference type="KEGG" id="vsy:K08M4_11790"/>
<feature type="chain" id="PRO_5041240239" description="Lipoprotein" evidence="1">
    <location>
        <begin position="21"/>
        <end position="473"/>
    </location>
</feature>
<proteinExistence type="predicted"/>
<evidence type="ECO:0000313" key="2">
    <source>
        <dbReference type="EMBL" id="ARP37937.1"/>
    </source>
</evidence>
<keyword evidence="1" id="KW-0732">Signal</keyword>
<evidence type="ECO:0008006" key="4">
    <source>
        <dbReference type="Google" id="ProtNLM"/>
    </source>
</evidence>
<protein>
    <recommendedName>
        <fullName evidence="4">Lipoprotein</fullName>
    </recommendedName>
</protein>
<dbReference type="RefSeq" id="WP_086049179.1">
    <property type="nucleotide sequence ID" value="NZ_CP017916.1"/>
</dbReference>
<reference evidence="2 3" key="1">
    <citation type="submission" date="2016-10" db="EMBL/GenBank/DDBJ databases">
        <title>The High Quality Genome of Vibrio splendidus K08M4.</title>
        <authorList>
            <person name="Wendling C."/>
            <person name="Chibani C.M."/>
            <person name="Hertel R."/>
            <person name="Sproer C."/>
            <person name="Bunk B."/>
            <person name="Overmann J."/>
            <person name="Roth O."/>
            <person name="Liesegang H."/>
        </authorList>
    </citation>
    <scope>NUCLEOTIDE SEQUENCE [LARGE SCALE GENOMIC DNA]</scope>
    <source>
        <strain evidence="2 3">K08M4</strain>
    </source>
</reference>
<organism evidence="2 3">
    <name type="scientific">Vibrio syngnathi</name>
    <dbReference type="NCBI Taxonomy" id="3034029"/>
    <lineage>
        <taxon>Bacteria</taxon>
        <taxon>Pseudomonadati</taxon>
        <taxon>Pseudomonadota</taxon>
        <taxon>Gammaproteobacteria</taxon>
        <taxon>Vibrionales</taxon>
        <taxon>Vibrionaceae</taxon>
        <taxon>Vibrio</taxon>
    </lineage>
</organism>
<sequence>MMNKFTIPTLVLATMLTACGGSDSNSSNTSSSNNSKNIIDASSSSSVATLGNGYSLHFSVKSMKLGAEKNTNIDITQYSSEKKTSGYFAQVHGIPERNYKTQSDADITFSLTATNSAGKKYEVENFTIYYENFNSTTTPEKLAIAEVESNIKNIVQWKKADTVRIDKQFIKDNVGVTFNLKQMRPMNLYVRVDDTLSNGIQFVPSFAQNGSEAFNLVSTNDCSVISNATGDLLKAGVKQQTCVKAHGYKIPLLIEDKSLENSEDKVAHVKKIMQYYLEHFPAEVTKAIYDSKATMAFFYDKDWSERDVSDFLDENYRYQDLFATETTDTTSGENKPGLVTKRDAAFEEIIHFVHDYGIMNLAMQSPSSKWGVMQKELDELNEKAIQAGLYFPNGKDSTIVKADLDAESYDQEYLAYSLYSYYDLNHKGYSAQELSSATFTELQANDPAMVKFMEKYFPTRTALKAKFPGYPNN</sequence>
<gene>
    <name evidence="2" type="ORF">K08M4_11790</name>
</gene>
<name>A0AA34TNE9_9VIBR</name>
<dbReference type="Proteomes" id="UP000194136">
    <property type="component" value="Chromosome 1"/>
</dbReference>
<evidence type="ECO:0000313" key="3">
    <source>
        <dbReference type="Proteomes" id="UP000194136"/>
    </source>
</evidence>
<feature type="signal peptide" evidence="1">
    <location>
        <begin position="1"/>
        <end position="20"/>
    </location>
</feature>
<evidence type="ECO:0000256" key="1">
    <source>
        <dbReference type="SAM" id="SignalP"/>
    </source>
</evidence>
<accession>A0AA34TNE9</accession>